<dbReference type="InterPro" id="IPR000591">
    <property type="entry name" value="DEP_dom"/>
</dbReference>
<organism evidence="3 4">
    <name type="scientific">Mesorhabditis spiculigera</name>
    <dbReference type="NCBI Taxonomy" id="96644"/>
    <lineage>
        <taxon>Eukaryota</taxon>
        <taxon>Metazoa</taxon>
        <taxon>Ecdysozoa</taxon>
        <taxon>Nematoda</taxon>
        <taxon>Chromadorea</taxon>
        <taxon>Rhabditida</taxon>
        <taxon>Rhabditina</taxon>
        <taxon>Rhabditomorpha</taxon>
        <taxon>Rhabditoidea</taxon>
        <taxon>Rhabditidae</taxon>
        <taxon>Mesorhabditinae</taxon>
        <taxon>Mesorhabditis</taxon>
    </lineage>
</organism>
<feature type="non-terminal residue" evidence="3">
    <location>
        <position position="1"/>
    </location>
</feature>
<dbReference type="GO" id="GO:0005765">
    <property type="term" value="C:lysosomal membrane"/>
    <property type="evidence" value="ECO:0007669"/>
    <property type="project" value="TreeGrafter"/>
</dbReference>
<evidence type="ECO:0000259" key="2">
    <source>
        <dbReference type="PROSITE" id="PS50186"/>
    </source>
</evidence>
<dbReference type="GO" id="GO:1904262">
    <property type="term" value="P:negative regulation of TORC1 signaling"/>
    <property type="evidence" value="ECO:0007669"/>
    <property type="project" value="TreeGrafter"/>
</dbReference>
<feature type="domain" description="DEP" evidence="2">
    <location>
        <begin position="1206"/>
        <end position="1273"/>
    </location>
</feature>
<feature type="region of interest" description="Disordered" evidence="1">
    <location>
        <begin position="577"/>
        <end position="605"/>
    </location>
</feature>
<keyword evidence="4" id="KW-1185">Reference proteome</keyword>
<comment type="caution">
    <text evidence="3">The sequence shown here is derived from an EMBL/GenBank/DDBJ whole genome shotgun (WGS) entry which is preliminary data.</text>
</comment>
<name>A0AA36GAU1_9BILA</name>
<dbReference type="GO" id="GO:0035556">
    <property type="term" value="P:intracellular signal transduction"/>
    <property type="evidence" value="ECO:0007669"/>
    <property type="project" value="InterPro"/>
</dbReference>
<evidence type="ECO:0000256" key="1">
    <source>
        <dbReference type="SAM" id="MobiDB-lite"/>
    </source>
</evidence>
<reference evidence="3" key="1">
    <citation type="submission" date="2023-06" db="EMBL/GenBank/DDBJ databases">
        <authorList>
            <person name="Delattre M."/>
        </authorList>
    </citation>
    <scope>NUCLEOTIDE SEQUENCE</scope>
    <source>
        <strain evidence="3">AF72</strain>
    </source>
</reference>
<accession>A0AA36GAU1</accession>
<dbReference type="GO" id="GO:0005096">
    <property type="term" value="F:GTPase activator activity"/>
    <property type="evidence" value="ECO:0007669"/>
    <property type="project" value="InterPro"/>
</dbReference>
<evidence type="ECO:0000313" key="4">
    <source>
        <dbReference type="Proteomes" id="UP001177023"/>
    </source>
</evidence>
<protein>
    <recommendedName>
        <fullName evidence="2">DEP domain-containing protein</fullName>
    </recommendedName>
</protein>
<dbReference type="InterPro" id="IPR027244">
    <property type="entry name" value="IML1"/>
</dbReference>
<dbReference type="GO" id="GO:0010508">
    <property type="term" value="P:positive regulation of autophagy"/>
    <property type="evidence" value="ECO:0007669"/>
    <property type="project" value="TreeGrafter"/>
</dbReference>
<proteinExistence type="predicted"/>
<sequence length="1566" mass="183039">MEAYLEQVKQLRLQKKPKKRRDGYGMQNDEDDERRDEVRVKIHDRRKYADCAILVDNKYDDGTWERLHYIPKHAVIRVYIDNTTFLLVVGDIVDVADYFTRRESKAYLSIAIDALPPDLLRLVQIAERAETLIRIEPIPPEMLTGKEGIQLDNIQLNFKEMYLSRADMWKMRKALIGKCLFQETDTVLQQLKVHLRINDMWSKGNEVKHGYVGSDTRVVFRSSSSMILIYVQVSHEMWKMEEDGQVYLEKCCHGFLKELFGLWQEHSCSHYVTVIMCSRWYFKRPPPIELQETVQTDHRQRYYRDFYKLIVQNEHYEDWTDIMPKVRSNFYRYENEVQDALRQEFPTMPYNNFEMSSAIDANFLELLNLSMNMYCLYHNDRRYETTGQHIIYITAGSGVFEVDEAAVNPTKQRLIDMGISLDMVCIGPQPLHLTPLFVFHNPLDQVYKYYIPHWMNYSYYRMKPIHSFGRFWPQLTLDDGDYAIRDTGTYPCDYNIREIIADDGVRMAASLKKEDRRLRITGDEEGDSQDDEEVMSCETSHEGTKIYMTSLLDAARTRSITTSAVEIEANRKKDRRISRLHKTNLNSPTFRNNKRQKDVKRISTGSSLTSLDPEISFDKKKYSDAEPRRLTIGTIATQTAEEEQMLKSDILSISQVIDRQRVKEVTELDKVLFSEEQPKPVPKAVQRLSSTTTLNLKERSNAVGKGGGSLESTKTFIPARVRESSGPIPRKASTARSTHHYPHQRNKVANASAEFPFQPDTKVDMTANRRRWIHVFPMDERGLSKLAHHFVQGRSIMHVVNTEEDGPNNNQSIAAQVGGLNESPLRRANSPQTRQPYGSPVRGGPNTSPYDDHGRHAPRYFAWAWGSTGEEKWDPDIVIGMDWKSLARSALLPITTDFFPDTLTIRNEYQVYSYQVLVERNQYPNPYNLPLSEISRLVFDQLICQRLQRGFQIVTLKRALIRSALEKAGWRNDNAEDEVTLAFNRIYHRLFRRSNDIHITLLVSKSENKDQRPPIVDKRFPEKVAPKYPPPPQAEDHCPDEIMYDKEPYDYYFKVPDAECYEKSRTNFVSHNLEKINWSLLDMNIRNRNFHKEIRYYKSRFMIVPQMSDPERAIHVLNDNIRGEDFIISPQEPHTLTTNFTKLMMNLNRLIYVRKEEELPPEEEYFVPLTAADPDQVFERFIGFCHCVPLAYRDDGLPTQVSQLPENTFLSIDLIDWLVKNVEHLTTKEKALDFVNRDCRVKPLKHTIVEPDENASTHSLDFDLSTIRYGFQLCNFVDFDQEPEEHETPPTRYMTIDYINACSSHGFKDDCLYKRADFDFDFSPRMLEIEPGKLVAVNDMNPLGEWGRLVYERGFTTSKAYELMLKWYVASGVTVGDAVRCWVTKAEECLFTMFPVPEDAFALPYDPLSNPLRCPIKIEIEKDIIPADRLLETMKRLLTSFGFVAMYCGKHGLSRKMDRNRFQEVYQAVHECGGMFVSVELGDWVGKAKDLEKPHPYIYWSWNHMLSHRYRGAVLNEVMEEFQDYMLREFREVVSNKDDRLQTFYERINWDKPPPRLFQSASNHHY</sequence>
<feature type="region of interest" description="Disordered" evidence="1">
    <location>
        <begin position="723"/>
        <end position="745"/>
    </location>
</feature>
<dbReference type="InterPro" id="IPR045838">
    <property type="entry name" value="DEPDC5_CTD"/>
</dbReference>
<dbReference type="InterPro" id="IPR048255">
    <property type="entry name" value="IML1_N"/>
</dbReference>
<dbReference type="Pfam" id="PF12257">
    <property type="entry name" value="IML1"/>
    <property type="match status" value="1"/>
</dbReference>
<feature type="region of interest" description="Disordered" evidence="1">
    <location>
        <begin position="822"/>
        <end position="852"/>
    </location>
</feature>
<feature type="region of interest" description="Disordered" evidence="1">
    <location>
        <begin position="14"/>
        <end position="35"/>
    </location>
</feature>
<dbReference type="PANTHER" id="PTHR13179:SF8">
    <property type="entry name" value="GATOR COMPLEX PROTEIN DEPDC5"/>
    <property type="match status" value="1"/>
</dbReference>
<gene>
    <name evidence="3" type="ORF">MSPICULIGERA_LOCUS17051</name>
</gene>
<dbReference type="EMBL" id="CATQJA010002654">
    <property type="protein sequence ID" value="CAJ0578810.1"/>
    <property type="molecule type" value="Genomic_DNA"/>
</dbReference>
<dbReference type="Proteomes" id="UP001177023">
    <property type="component" value="Unassembled WGS sequence"/>
</dbReference>
<dbReference type="PANTHER" id="PTHR13179">
    <property type="entry name" value="DEP DOMAIN CONTAINING PROTEIN 5"/>
    <property type="match status" value="1"/>
</dbReference>
<dbReference type="PROSITE" id="PS50186">
    <property type="entry name" value="DEP"/>
    <property type="match status" value="1"/>
</dbReference>
<dbReference type="GO" id="GO:0034198">
    <property type="term" value="P:cellular response to amino acid starvation"/>
    <property type="evidence" value="ECO:0007669"/>
    <property type="project" value="TreeGrafter"/>
</dbReference>
<dbReference type="GO" id="GO:1990130">
    <property type="term" value="C:GATOR1 complex"/>
    <property type="evidence" value="ECO:0007669"/>
    <property type="project" value="TreeGrafter"/>
</dbReference>
<dbReference type="Pfam" id="PF19418">
    <property type="entry name" value="DEPDC5_CTD"/>
    <property type="match status" value="1"/>
</dbReference>
<evidence type="ECO:0000313" key="3">
    <source>
        <dbReference type="EMBL" id="CAJ0578810.1"/>
    </source>
</evidence>